<evidence type="ECO:0000256" key="3">
    <source>
        <dbReference type="ARBA" id="ARBA00007164"/>
    </source>
</evidence>
<dbReference type="InterPro" id="IPR012338">
    <property type="entry name" value="Beta-lactam/transpept-like"/>
</dbReference>
<dbReference type="InterPro" id="IPR018044">
    <property type="entry name" value="Peptidase_S11"/>
</dbReference>
<feature type="signal peptide" evidence="16">
    <location>
        <begin position="1"/>
        <end position="25"/>
    </location>
</feature>
<evidence type="ECO:0000256" key="2">
    <source>
        <dbReference type="ARBA" id="ARBA00004752"/>
    </source>
</evidence>
<dbReference type="InterPro" id="IPR012907">
    <property type="entry name" value="Peptidase_S11_C"/>
</dbReference>
<feature type="domain" description="Peptidase S11 D-Ala-D-Ala carboxypeptidase A C-terminal" evidence="17">
    <location>
        <begin position="277"/>
        <end position="365"/>
    </location>
</feature>
<evidence type="ECO:0000256" key="13">
    <source>
        <dbReference type="PIRSR" id="PIRSR618044-1"/>
    </source>
</evidence>
<dbReference type="EMBL" id="JACJKY010000009">
    <property type="protein sequence ID" value="MBM6920927.1"/>
    <property type="molecule type" value="Genomic_DNA"/>
</dbReference>
<accession>A0A938X551</accession>
<comment type="catalytic activity">
    <reaction evidence="12">
        <text>Preferential cleavage: (Ac)2-L-Lys-D-Ala-|-D-Ala. Also transpeptidation of peptidyl-alanyl moieties that are N-acyl substituents of D-alanine.</text>
        <dbReference type="EC" id="3.4.16.4"/>
    </reaction>
</comment>
<keyword evidence="5 18" id="KW-0121">Carboxypeptidase</keyword>
<name>A0A938X551_9FIRM</name>
<dbReference type="InterPro" id="IPR037167">
    <property type="entry name" value="Peptidase_S11_C_sf"/>
</dbReference>
<feature type="active site" description="Acyl-ester intermediate" evidence="13">
    <location>
        <position position="64"/>
    </location>
</feature>
<evidence type="ECO:0000256" key="16">
    <source>
        <dbReference type="SAM" id="SignalP"/>
    </source>
</evidence>
<dbReference type="GO" id="GO:0006508">
    <property type="term" value="P:proteolysis"/>
    <property type="evidence" value="ECO:0007669"/>
    <property type="project" value="UniProtKB-KW"/>
</dbReference>
<keyword evidence="9" id="KW-0133">Cell shape</keyword>
<sequence length="383" mass="40818">MKRWFAFFMSFVLICTAISAPTVRAEETEADSPLVSAKSAVLIDAQSGMVLYEKNPHEPLPPASITKVMTLLLVAEAIENNELALTDMVKASAHAVSMGGSQIWLKENEEMTVDDLLKATAIGSANDASMALAEHVAGTEEAFVTLMNKRAKELGMNNTVFKNPTGLDADGHVSTAYDIALMSKELLTHETVTPYLSVWMDTLRGGQTQLVNTNKLVRFYNGCIGVKTGTTDGAGSCLSAAAVRNDVSLISVVMGCATSAERFDSARALLNYGFASFVRYTPATTTDTLPALPVIHGTSESVSLSVDASAFLIQKADQEAVTESVSLPESINAPVKQGQEVGTLTITAGKITQTIPICASADVPKMGLWSAICLMFSRVFAFR</sequence>
<keyword evidence="10" id="KW-0573">Peptidoglycan synthesis</keyword>
<dbReference type="SUPFAM" id="SSF69189">
    <property type="entry name" value="Penicillin-binding protein associated domain"/>
    <property type="match status" value="1"/>
</dbReference>
<gene>
    <name evidence="18" type="ORF">H6A12_07160</name>
</gene>
<evidence type="ECO:0000256" key="9">
    <source>
        <dbReference type="ARBA" id="ARBA00022960"/>
    </source>
</evidence>
<dbReference type="RefSeq" id="WP_204446369.1">
    <property type="nucleotide sequence ID" value="NZ_JACJKY010000009.1"/>
</dbReference>
<dbReference type="Gene3D" id="2.60.410.10">
    <property type="entry name" value="D-Ala-D-Ala carboxypeptidase, C-terminal domain"/>
    <property type="match status" value="1"/>
</dbReference>
<feature type="active site" description="Proton acceptor" evidence="13">
    <location>
        <position position="67"/>
    </location>
</feature>
<dbReference type="SMART" id="SM00936">
    <property type="entry name" value="PBP5_C"/>
    <property type="match status" value="1"/>
</dbReference>
<evidence type="ECO:0000256" key="14">
    <source>
        <dbReference type="PIRSR" id="PIRSR618044-2"/>
    </source>
</evidence>
<dbReference type="GO" id="GO:0009252">
    <property type="term" value="P:peptidoglycan biosynthetic process"/>
    <property type="evidence" value="ECO:0007669"/>
    <property type="project" value="UniProtKB-KW"/>
</dbReference>
<evidence type="ECO:0000256" key="4">
    <source>
        <dbReference type="ARBA" id="ARBA00012448"/>
    </source>
</evidence>
<feature type="chain" id="PRO_5037764549" description="serine-type D-Ala-D-Ala carboxypeptidase" evidence="16">
    <location>
        <begin position="26"/>
        <end position="383"/>
    </location>
</feature>
<evidence type="ECO:0000256" key="12">
    <source>
        <dbReference type="ARBA" id="ARBA00034000"/>
    </source>
</evidence>
<evidence type="ECO:0000256" key="10">
    <source>
        <dbReference type="ARBA" id="ARBA00022984"/>
    </source>
</evidence>
<evidence type="ECO:0000259" key="17">
    <source>
        <dbReference type="SMART" id="SM00936"/>
    </source>
</evidence>
<comment type="similarity">
    <text evidence="3 15">Belongs to the peptidase S11 family.</text>
</comment>
<keyword evidence="19" id="KW-1185">Reference proteome</keyword>
<evidence type="ECO:0000313" key="18">
    <source>
        <dbReference type="EMBL" id="MBM6920927.1"/>
    </source>
</evidence>
<dbReference type="Pfam" id="PF07943">
    <property type="entry name" value="PBP5_C"/>
    <property type="match status" value="1"/>
</dbReference>
<evidence type="ECO:0000256" key="8">
    <source>
        <dbReference type="ARBA" id="ARBA00022801"/>
    </source>
</evidence>
<dbReference type="PANTHER" id="PTHR21581:SF6">
    <property type="entry name" value="TRAFFICKING PROTEIN PARTICLE COMPLEX SUBUNIT 12"/>
    <property type="match status" value="1"/>
</dbReference>
<dbReference type="PANTHER" id="PTHR21581">
    <property type="entry name" value="D-ALANYL-D-ALANINE CARBOXYPEPTIDASE"/>
    <property type="match status" value="1"/>
</dbReference>
<evidence type="ECO:0000256" key="11">
    <source>
        <dbReference type="ARBA" id="ARBA00023316"/>
    </source>
</evidence>
<organism evidence="18 19">
    <name type="scientific">Merdimmobilis hominis</name>
    <dbReference type="NCBI Taxonomy" id="2897707"/>
    <lineage>
        <taxon>Bacteria</taxon>
        <taxon>Bacillati</taxon>
        <taxon>Bacillota</taxon>
        <taxon>Clostridia</taxon>
        <taxon>Eubacteriales</taxon>
        <taxon>Oscillospiraceae</taxon>
        <taxon>Merdimmobilis</taxon>
    </lineage>
</organism>
<dbReference type="Pfam" id="PF00768">
    <property type="entry name" value="Peptidase_S11"/>
    <property type="match status" value="1"/>
</dbReference>
<comment type="pathway">
    <text evidence="2">Cell wall biogenesis; peptidoglycan biosynthesis.</text>
</comment>
<dbReference type="PRINTS" id="PR00725">
    <property type="entry name" value="DADACBPTASE1"/>
</dbReference>
<keyword evidence="11" id="KW-0961">Cell wall biogenesis/degradation</keyword>
<protein>
    <recommendedName>
        <fullName evidence="4">serine-type D-Ala-D-Ala carboxypeptidase</fullName>
        <ecNumber evidence="4">3.4.16.4</ecNumber>
    </recommendedName>
</protein>
<evidence type="ECO:0000256" key="1">
    <source>
        <dbReference type="ARBA" id="ARBA00003217"/>
    </source>
</evidence>
<keyword evidence="8" id="KW-0378">Hydrolase</keyword>
<dbReference type="EC" id="3.4.16.4" evidence="4"/>
<dbReference type="InterPro" id="IPR015956">
    <property type="entry name" value="Peniciliin-bd_prot_C_sf"/>
</dbReference>
<evidence type="ECO:0000313" key="19">
    <source>
        <dbReference type="Proteomes" id="UP000774750"/>
    </source>
</evidence>
<dbReference type="GO" id="GO:0009002">
    <property type="term" value="F:serine-type D-Ala-D-Ala carboxypeptidase activity"/>
    <property type="evidence" value="ECO:0007669"/>
    <property type="project" value="UniProtKB-EC"/>
</dbReference>
<proteinExistence type="inferred from homology"/>
<dbReference type="InterPro" id="IPR001967">
    <property type="entry name" value="Peptidase_S11_N"/>
</dbReference>
<feature type="active site" evidence="13">
    <location>
        <position position="124"/>
    </location>
</feature>
<evidence type="ECO:0000256" key="15">
    <source>
        <dbReference type="RuleBase" id="RU004016"/>
    </source>
</evidence>
<dbReference type="Proteomes" id="UP000774750">
    <property type="component" value="Unassembled WGS sequence"/>
</dbReference>
<dbReference type="SUPFAM" id="SSF56601">
    <property type="entry name" value="beta-lactamase/transpeptidase-like"/>
    <property type="match status" value="1"/>
</dbReference>
<reference evidence="18" key="2">
    <citation type="journal article" date="2021" name="Sci. Rep.">
        <title>The distribution of antibiotic resistance genes in chicken gut microbiota commensals.</title>
        <authorList>
            <person name="Juricova H."/>
            <person name="Matiasovicova J."/>
            <person name="Kubasova T."/>
            <person name="Cejkova D."/>
            <person name="Rychlik I."/>
        </authorList>
    </citation>
    <scope>NUCLEOTIDE SEQUENCE</scope>
    <source>
        <strain evidence="18">An559</strain>
    </source>
</reference>
<dbReference type="GO" id="GO:0071555">
    <property type="term" value="P:cell wall organization"/>
    <property type="evidence" value="ECO:0007669"/>
    <property type="project" value="UniProtKB-KW"/>
</dbReference>
<comment type="caution">
    <text evidence="18">The sequence shown here is derived from an EMBL/GenBank/DDBJ whole genome shotgun (WGS) entry which is preliminary data.</text>
</comment>
<reference evidence="18" key="1">
    <citation type="submission" date="2020-08" db="EMBL/GenBank/DDBJ databases">
        <authorList>
            <person name="Cejkova D."/>
            <person name="Kubasova T."/>
            <person name="Jahodarova E."/>
            <person name="Rychlik I."/>
        </authorList>
    </citation>
    <scope>NUCLEOTIDE SEQUENCE</scope>
    <source>
        <strain evidence="18">An559</strain>
    </source>
</reference>
<evidence type="ECO:0000256" key="5">
    <source>
        <dbReference type="ARBA" id="ARBA00022645"/>
    </source>
</evidence>
<keyword evidence="6" id="KW-0645">Protease</keyword>
<comment type="function">
    <text evidence="1">Removes C-terminal D-alanyl residues from sugar-peptide cell wall precursors.</text>
</comment>
<evidence type="ECO:0000256" key="6">
    <source>
        <dbReference type="ARBA" id="ARBA00022670"/>
    </source>
</evidence>
<feature type="binding site" evidence="14">
    <location>
        <position position="227"/>
    </location>
    <ligand>
        <name>substrate</name>
    </ligand>
</feature>
<evidence type="ECO:0000256" key="7">
    <source>
        <dbReference type="ARBA" id="ARBA00022729"/>
    </source>
</evidence>
<keyword evidence="7 16" id="KW-0732">Signal</keyword>
<dbReference type="Gene3D" id="3.40.710.10">
    <property type="entry name" value="DD-peptidase/beta-lactamase superfamily"/>
    <property type="match status" value="1"/>
</dbReference>
<dbReference type="GO" id="GO:0008360">
    <property type="term" value="P:regulation of cell shape"/>
    <property type="evidence" value="ECO:0007669"/>
    <property type="project" value="UniProtKB-KW"/>
</dbReference>
<dbReference type="AlphaFoldDB" id="A0A938X551"/>